<dbReference type="InterPro" id="IPR001881">
    <property type="entry name" value="EGF-like_Ca-bd_dom"/>
</dbReference>
<feature type="disulfide bond" evidence="13">
    <location>
        <begin position="192"/>
        <end position="201"/>
    </location>
</feature>
<evidence type="ECO:0000256" key="13">
    <source>
        <dbReference type="PROSITE-ProRule" id="PRU00076"/>
    </source>
</evidence>
<evidence type="ECO:0000256" key="10">
    <source>
        <dbReference type="ARBA" id="ARBA00022989"/>
    </source>
</evidence>
<dbReference type="PROSITE" id="PS50026">
    <property type="entry name" value="EGF_3"/>
    <property type="match status" value="3"/>
</dbReference>
<dbReference type="Pfam" id="PF00008">
    <property type="entry name" value="EGF"/>
    <property type="match status" value="3"/>
</dbReference>
<evidence type="ECO:0000256" key="12">
    <source>
        <dbReference type="ARBA" id="ARBA00023157"/>
    </source>
</evidence>
<dbReference type="GO" id="GO:0005509">
    <property type="term" value="F:calcium ion binding"/>
    <property type="evidence" value="ECO:0007669"/>
    <property type="project" value="InterPro"/>
</dbReference>
<proteinExistence type="predicted"/>
<evidence type="ECO:0000256" key="5">
    <source>
        <dbReference type="ARBA" id="ARBA00022729"/>
    </source>
</evidence>
<evidence type="ECO:0000256" key="8">
    <source>
        <dbReference type="ARBA" id="ARBA00022843"/>
    </source>
</evidence>
<evidence type="ECO:0000259" key="14">
    <source>
        <dbReference type="PROSITE" id="PS50026"/>
    </source>
</evidence>
<keyword evidence="9" id="KW-0914">Notch signaling pathway</keyword>
<organism evidence="15 16">
    <name type="scientific">Oedothorax gibbosus</name>
    <dbReference type="NCBI Taxonomy" id="931172"/>
    <lineage>
        <taxon>Eukaryota</taxon>
        <taxon>Metazoa</taxon>
        <taxon>Ecdysozoa</taxon>
        <taxon>Arthropoda</taxon>
        <taxon>Chelicerata</taxon>
        <taxon>Arachnida</taxon>
        <taxon>Araneae</taxon>
        <taxon>Araneomorphae</taxon>
        <taxon>Entelegynae</taxon>
        <taxon>Araneoidea</taxon>
        <taxon>Linyphiidae</taxon>
        <taxon>Erigoninae</taxon>
        <taxon>Oedothorax</taxon>
    </lineage>
</organism>
<dbReference type="FunFam" id="2.10.25.10:FF:000368">
    <property type="entry name" value="Delta-like 3 (Drosophila), isoform CRA_b"/>
    <property type="match status" value="1"/>
</dbReference>
<comment type="caution">
    <text evidence="13">Lacks conserved residue(s) required for the propagation of feature annotation.</text>
</comment>
<dbReference type="InterPro" id="IPR000742">
    <property type="entry name" value="EGF"/>
</dbReference>
<sequence length="218" mass="23691">MENPHNLELGVDKQEQTFQYAEECKCDKGKCIEKDGKMVCSCPPEFGVYKWQAKVECRACECGKGANCTFIPSILYLDKECVCSYGFKESGGKCVDPCTKTPCKNGGICIADGKPFTCVCKAPYYGLFCEADPCTTNPCKNRGICNIDGDSFKCDCVSPFSGKTCDEDPCTTNPCKNRGTCKVDGKSFKCDCTAPYSGNTCERDPCTTNPCKNGGTCK</sequence>
<keyword evidence="8" id="KW-0832">Ubl conjugation</keyword>
<name>A0AAV6TJ57_9ARAC</name>
<protein>
    <recommendedName>
        <fullName evidence="14">EGF-like domain-containing protein</fullName>
    </recommendedName>
</protein>
<keyword evidence="11" id="KW-0472">Membrane</keyword>
<evidence type="ECO:0000256" key="2">
    <source>
        <dbReference type="ARBA" id="ARBA00022473"/>
    </source>
</evidence>
<feature type="domain" description="EGF-like" evidence="14">
    <location>
        <begin position="166"/>
        <end position="202"/>
    </location>
</feature>
<dbReference type="GO" id="GO:0030154">
    <property type="term" value="P:cell differentiation"/>
    <property type="evidence" value="ECO:0007669"/>
    <property type="project" value="UniProtKB-KW"/>
</dbReference>
<evidence type="ECO:0000256" key="9">
    <source>
        <dbReference type="ARBA" id="ARBA00022976"/>
    </source>
</evidence>
<dbReference type="SUPFAM" id="SSF57196">
    <property type="entry name" value="EGF/Laminin"/>
    <property type="match status" value="3"/>
</dbReference>
<feature type="disulfide bond" evidence="13">
    <location>
        <begin position="120"/>
        <end position="129"/>
    </location>
</feature>
<feature type="domain" description="EGF-like" evidence="14">
    <location>
        <begin position="95"/>
        <end position="130"/>
    </location>
</feature>
<accession>A0AAV6TJ57</accession>
<evidence type="ECO:0000256" key="4">
    <source>
        <dbReference type="ARBA" id="ARBA00022692"/>
    </source>
</evidence>
<gene>
    <name evidence="15" type="ORF">JTE90_015744</name>
</gene>
<dbReference type="Proteomes" id="UP000827092">
    <property type="component" value="Unassembled WGS sequence"/>
</dbReference>
<evidence type="ECO:0000256" key="11">
    <source>
        <dbReference type="ARBA" id="ARBA00023136"/>
    </source>
</evidence>
<dbReference type="AlphaFoldDB" id="A0AAV6TJ57"/>
<evidence type="ECO:0000256" key="6">
    <source>
        <dbReference type="ARBA" id="ARBA00022737"/>
    </source>
</evidence>
<evidence type="ECO:0000256" key="1">
    <source>
        <dbReference type="ARBA" id="ARBA00004479"/>
    </source>
</evidence>
<reference evidence="15 16" key="1">
    <citation type="journal article" date="2022" name="Nat. Ecol. Evol.">
        <title>A masculinizing supergene underlies an exaggerated male reproductive morph in a spider.</title>
        <authorList>
            <person name="Hendrickx F."/>
            <person name="De Corte Z."/>
            <person name="Sonet G."/>
            <person name="Van Belleghem S.M."/>
            <person name="Kostlbacher S."/>
            <person name="Vangestel C."/>
        </authorList>
    </citation>
    <scope>NUCLEOTIDE SEQUENCE [LARGE SCALE GENOMIC DNA]</scope>
    <source>
        <strain evidence="15">W744_W776</strain>
    </source>
</reference>
<dbReference type="EMBL" id="JAFNEN010003432">
    <property type="protein sequence ID" value="KAG8171879.1"/>
    <property type="molecule type" value="Genomic_DNA"/>
</dbReference>
<dbReference type="PANTHER" id="PTHR24033">
    <property type="entry name" value="EGF-LIKE DOMAIN-CONTAINING PROTEIN"/>
    <property type="match status" value="1"/>
</dbReference>
<feature type="non-terminal residue" evidence="15">
    <location>
        <position position="218"/>
    </location>
</feature>
<keyword evidence="16" id="KW-1185">Reference proteome</keyword>
<keyword evidence="6" id="KW-0677">Repeat</keyword>
<dbReference type="PROSITE" id="PS01186">
    <property type="entry name" value="EGF_2"/>
    <property type="match status" value="1"/>
</dbReference>
<dbReference type="SMART" id="SM00179">
    <property type="entry name" value="EGF_CA"/>
    <property type="match status" value="3"/>
</dbReference>
<keyword evidence="5" id="KW-0732">Signal</keyword>
<comment type="caution">
    <text evidence="15">The sequence shown here is derived from an EMBL/GenBank/DDBJ whole genome shotgun (WGS) entry which is preliminary data.</text>
</comment>
<feature type="domain" description="EGF-like" evidence="14">
    <location>
        <begin position="131"/>
        <end position="163"/>
    </location>
</feature>
<evidence type="ECO:0000256" key="7">
    <source>
        <dbReference type="ARBA" id="ARBA00022782"/>
    </source>
</evidence>
<dbReference type="Gene3D" id="2.10.25.10">
    <property type="entry name" value="Laminin"/>
    <property type="match status" value="3"/>
</dbReference>
<keyword evidence="10" id="KW-1133">Transmembrane helix</keyword>
<dbReference type="PROSITE" id="PS00022">
    <property type="entry name" value="EGF_1"/>
    <property type="match status" value="1"/>
</dbReference>
<keyword evidence="4" id="KW-0812">Transmembrane</keyword>
<keyword evidence="2" id="KW-0217">Developmental protein</keyword>
<evidence type="ECO:0000256" key="3">
    <source>
        <dbReference type="ARBA" id="ARBA00022536"/>
    </source>
</evidence>
<dbReference type="CDD" id="cd00054">
    <property type="entry name" value="EGF_CA"/>
    <property type="match status" value="1"/>
</dbReference>
<dbReference type="InterPro" id="IPR051830">
    <property type="entry name" value="NOTCH_homolog"/>
</dbReference>
<evidence type="ECO:0000313" key="16">
    <source>
        <dbReference type="Proteomes" id="UP000827092"/>
    </source>
</evidence>
<keyword evidence="3 13" id="KW-0245">EGF-like domain</keyword>
<keyword evidence="12 13" id="KW-1015">Disulfide bond</keyword>
<dbReference type="GO" id="GO:0007219">
    <property type="term" value="P:Notch signaling pathway"/>
    <property type="evidence" value="ECO:0007669"/>
    <property type="project" value="UniProtKB-KW"/>
</dbReference>
<dbReference type="GO" id="GO:0016020">
    <property type="term" value="C:membrane"/>
    <property type="evidence" value="ECO:0007669"/>
    <property type="project" value="UniProtKB-SubCell"/>
</dbReference>
<dbReference type="SMART" id="SM00181">
    <property type="entry name" value="EGF"/>
    <property type="match status" value="4"/>
</dbReference>
<evidence type="ECO:0000313" key="15">
    <source>
        <dbReference type="EMBL" id="KAG8171879.1"/>
    </source>
</evidence>
<keyword evidence="7" id="KW-0221">Differentiation</keyword>
<comment type="subcellular location">
    <subcellularLocation>
        <location evidence="1">Membrane</location>
        <topology evidence="1">Single-pass type I membrane protein</topology>
    </subcellularLocation>
</comment>